<evidence type="ECO:0000256" key="1">
    <source>
        <dbReference type="SAM" id="MobiDB-lite"/>
    </source>
</evidence>
<protein>
    <submittedName>
        <fullName evidence="2">Uncharacterized protein</fullName>
    </submittedName>
</protein>
<gene>
    <name evidence="2" type="ORF">TKK_007011</name>
</gene>
<sequence length="820" mass="91940">MYSPEASRYDQARSPPNYLYGNEPLQCEFSPPYSGDESSPPSYLYSPECRNKYVDYDQLICEENFLDSNYDAPMPLESAKSTINENAEEQITNFSLSGYSPLTPPASVGSPPSAGLGSIFDNPEQQMEEADAIIDNLLNLHKSSGEEVGENFDRFVSDQSQFGIVNENLHDLQFNQNQSDYIMESTSLSEPQPEPNLVGKVDDLDDLVKNAIYHLDGEYEEYVKNNGQALTVQQETEYENDSPIHTQGLNPLNWFSDVTEMETQDNLDFSMNQSSFNQTPESQVNYENYDQNGVVEQTITGQNVGANYENQPALSYNSPTPIQDYDHDMLVRTDAEYDTQNNTSNWTSSGHQSNFNQNVEFPANYAQDRVTHPMIQQNFDHQNAYQNVGSNYNNQAVHVSNFQILPQNCVNTIPSNTTSVNDEHENSDLYHNVMTDQNIGQNFNDQAGYFINSSIPTPNQMIDSTAVFHATNDQMNNAPQHNQNQMSIVHSSPILTQQQIFDANISFNPENNQIIVPNHHQNQIANINNSQTPTQNHTINTNSTFNPTNNQIDEPISDNDSQIPTQNQIINSNTAFSPAINQVALPHHQQTGHQAIEPDDAPNPSDCSIHGTNNNTDLPMIVSEYNDILENLDHSGLEGTDAQAIEKNLLKIVATETPPPEAINKAEKKDRVRTKSSGKMTSTKHRLTAEQRARLLGFVGTVHHRASPTDVAQHEVISQKIARFGFRTPVRMPVNVRSILERRDNLMYNSAVGKAQGTTMKQTTSKATSSPYYRNVSYDGVRSQIELYSKNLPITAAQEIANPNVVMAVQEYRKMVQVAR</sequence>
<proteinExistence type="predicted"/>
<dbReference type="EMBL" id="JBJJXI010000055">
    <property type="protein sequence ID" value="KAL3399770.1"/>
    <property type="molecule type" value="Genomic_DNA"/>
</dbReference>
<name>A0ABD2X428_9HYME</name>
<dbReference type="AlphaFoldDB" id="A0ABD2X428"/>
<dbReference type="Proteomes" id="UP001627154">
    <property type="component" value="Unassembled WGS sequence"/>
</dbReference>
<reference evidence="2 3" key="1">
    <citation type="journal article" date="2024" name="bioRxiv">
        <title>A reference genome for Trichogramma kaykai: A tiny desert-dwelling parasitoid wasp with competing sex-ratio distorters.</title>
        <authorList>
            <person name="Culotta J."/>
            <person name="Lindsey A.R."/>
        </authorList>
    </citation>
    <scope>NUCLEOTIDE SEQUENCE [LARGE SCALE GENOMIC DNA]</scope>
    <source>
        <strain evidence="2 3">KSX58</strain>
    </source>
</reference>
<comment type="caution">
    <text evidence="2">The sequence shown here is derived from an EMBL/GenBank/DDBJ whole genome shotgun (WGS) entry which is preliminary data.</text>
</comment>
<organism evidence="2 3">
    <name type="scientific">Trichogramma kaykai</name>
    <dbReference type="NCBI Taxonomy" id="54128"/>
    <lineage>
        <taxon>Eukaryota</taxon>
        <taxon>Metazoa</taxon>
        <taxon>Ecdysozoa</taxon>
        <taxon>Arthropoda</taxon>
        <taxon>Hexapoda</taxon>
        <taxon>Insecta</taxon>
        <taxon>Pterygota</taxon>
        <taxon>Neoptera</taxon>
        <taxon>Endopterygota</taxon>
        <taxon>Hymenoptera</taxon>
        <taxon>Apocrita</taxon>
        <taxon>Proctotrupomorpha</taxon>
        <taxon>Chalcidoidea</taxon>
        <taxon>Trichogrammatidae</taxon>
        <taxon>Trichogramma</taxon>
    </lineage>
</organism>
<feature type="region of interest" description="Disordered" evidence="1">
    <location>
        <begin position="587"/>
        <end position="615"/>
    </location>
</feature>
<feature type="compositionally biased region" description="Polar residues" evidence="1">
    <location>
        <begin position="530"/>
        <end position="564"/>
    </location>
</feature>
<feature type="region of interest" description="Disordered" evidence="1">
    <location>
        <begin position="528"/>
        <end position="564"/>
    </location>
</feature>
<accession>A0ABD2X428</accession>
<feature type="region of interest" description="Disordered" evidence="1">
    <location>
        <begin position="666"/>
        <end position="686"/>
    </location>
</feature>
<keyword evidence="3" id="KW-1185">Reference proteome</keyword>
<feature type="region of interest" description="Disordered" evidence="1">
    <location>
        <begin position="1"/>
        <end position="42"/>
    </location>
</feature>
<evidence type="ECO:0000313" key="2">
    <source>
        <dbReference type="EMBL" id="KAL3399770.1"/>
    </source>
</evidence>
<evidence type="ECO:0000313" key="3">
    <source>
        <dbReference type="Proteomes" id="UP001627154"/>
    </source>
</evidence>
<feature type="compositionally biased region" description="Basic residues" evidence="1">
    <location>
        <begin position="671"/>
        <end position="686"/>
    </location>
</feature>